<keyword evidence="1" id="KW-1133">Transmembrane helix</keyword>
<reference evidence="2 3" key="1">
    <citation type="submission" date="2019-08" db="EMBL/GenBank/DDBJ databases">
        <title>Lentzea from Indian Himalayas.</title>
        <authorList>
            <person name="Mandal S."/>
            <person name="Mallick Gupta A."/>
            <person name="Maiti P.K."/>
            <person name="Sarkar J."/>
            <person name="Mandal S."/>
        </authorList>
    </citation>
    <scope>NUCLEOTIDE SEQUENCE [LARGE SCALE GENOMIC DNA]</scope>
    <source>
        <strain evidence="2 3">PSKA42</strain>
    </source>
</reference>
<keyword evidence="1" id="KW-0472">Membrane</keyword>
<keyword evidence="1" id="KW-0812">Transmembrane</keyword>
<gene>
    <name evidence="2" type="ORF">FXN61_05500</name>
</gene>
<proteinExistence type="predicted"/>
<evidence type="ECO:0000256" key="1">
    <source>
        <dbReference type="SAM" id="Phobius"/>
    </source>
</evidence>
<evidence type="ECO:0000313" key="3">
    <source>
        <dbReference type="Proteomes" id="UP001515943"/>
    </source>
</evidence>
<organism evidence="2 3">
    <name type="scientific">Lentzea indica</name>
    <dbReference type="NCBI Taxonomy" id="2604800"/>
    <lineage>
        <taxon>Bacteria</taxon>
        <taxon>Bacillati</taxon>
        <taxon>Actinomycetota</taxon>
        <taxon>Actinomycetes</taxon>
        <taxon>Pseudonocardiales</taxon>
        <taxon>Pseudonocardiaceae</taxon>
        <taxon>Lentzea</taxon>
    </lineage>
</organism>
<feature type="transmembrane region" description="Helical" evidence="1">
    <location>
        <begin position="42"/>
        <end position="59"/>
    </location>
</feature>
<dbReference type="RefSeq" id="WP_167970884.1">
    <property type="nucleotide sequence ID" value="NZ_VSRL01000012.1"/>
</dbReference>
<keyword evidence="3" id="KW-1185">Reference proteome</keyword>
<feature type="transmembrane region" description="Helical" evidence="1">
    <location>
        <begin position="7"/>
        <end position="30"/>
    </location>
</feature>
<accession>A0ABX1FBK6</accession>
<comment type="caution">
    <text evidence="2">The sequence shown here is derived from an EMBL/GenBank/DDBJ whole genome shotgun (WGS) entry which is preliminary data.</text>
</comment>
<dbReference type="EMBL" id="VSRL01000012">
    <property type="protein sequence ID" value="NKE56309.1"/>
    <property type="molecule type" value="Genomic_DNA"/>
</dbReference>
<name>A0ABX1FBK6_9PSEU</name>
<dbReference type="Proteomes" id="UP001515943">
    <property type="component" value="Unassembled WGS sequence"/>
</dbReference>
<sequence>MGRKASLVLWAVADVIAGVVAVGLLINVTSGLLPEPLTEPQVAWPALLLVSAVVAALAVRRIRQSEPPQSPNEALEQQRRHDELTPQFDITYRRSGSSDVVTLCLAFVGPLGLDRLDSVEVAVRNDRPDRRPVTAGPPTAEDIASVIWSPYRLRPGVDRADRMGRCTPAVPLDRGEVLYRTLELSLTPHWVPSQDFWRQQYADQPVRLTLTCTRKDHSPWVLPMEITIPSPASNEAS</sequence>
<protein>
    <submittedName>
        <fullName evidence="2">Uncharacterized protein</fullName>
    </submittedName>
</protein>
<evidence type="ECO:0000313" key="2">
    <source>
        <dbReference type="EMBL" id="NKE56309.1"/>
    </source>
</evidence>